<sequence>MPTLLGTIQLGPSITLYEDFEVDDSFADVLTVNAVVSPMAMSNSRVEDRFYDLQGLDGQLVPVIFSDKAF</sequence>
<proteinExistence type="predicted"/>
<organism evidence="1 2">
    <name type="scientific">Pseudonocardia benzenivorans</name>
    <dbReference type="NCBI Taxonomy" id="228005"/>
    <lineage>
        <taxon>Bacteria</taxon>
        <taxon>Bacillati</taxon>
        <taxon>Actinomycetota</taxon>
        <taxon>Actinomycetes</taxon>
        <taxon>Pseudonocardiales</taxon>
        <taxon>Pseudonocardiaceae</taxon>
        <taxon>Pseudonocardia</taxon>
    </lineage>
</organism>
<accession>A0ABW3VU61</accession>
<protein>
    <submittedName>
        <fullName evidence="1">Uncharacterized protein</fullName>
    </submittedName>
</protein>
<gene>
    <name evidence="1" type="ORF">ACFQ34_33625</name>
</gene>
<dbReference type="EMBL" id="JBHTMB010000368">
    <property type="protein sequence ID" value="MFD1238243.1"/>
    <property type="molecule type" value="Genomic_DNA"/>
</dbReference>
<feature type="non-terminal residue" evidence="1">
    <location>
        <position position="70"/>
    </location>
</feature>
<comment type="caution">
    <text evidence="1">The sequence shown here is derived from an EMBL/GenBank/DDBJ whole genome shotgun (WGS) entry which is preliminary data.</text>
</comment>
<keyword evidence="2" id="KW-1185">Reference proteome</keyword>
<dbReference type="RefSeq" id="WP_379653452.1">
    <property type="nucleotide sequence ID" value="NZ_JBHTMB010000368.1"/>
</dbReference>
<evidence type="ECO:0000313" key="2">
    <source>
        <dbReference type="Proteomes" id="UP001597182"/>
    </source>
</evidence>
<dbReference type="Proteomes" id="UP001597182">
    <property type="component" value="Unassembled WGS sequence"/>
</dbReference>
<reference evidence="2" key="1">
    <citation type="journal article" date="2019" name="Int. J. Syst. Evol. Microbiol.">
        <title>The Global Catalogue of Microorganisms (GCM) 10K type strain sequencing project: providing services to taxonomists for standard genome sequencing and annotation.</title>
        <authorList>
            <consortium name="The Broad Institute Genomics Platform"/>
            <consortium name="The Broad Institute Genome Sequencing Center for Infectious Disease"/>
            <person name="Wu L."/>
            <person name="Ma J."/>
        </authorList>
    </citation>
    <scope>NUCLEOTIDE SEQUENCE [LARGE SCALE GENOMIC DNA]</scope>
    <source>
        <strain evidence="2">CCUG 49018</strain>
    </source>
</reference>
<evidence type="ECO:0000313" key="1">
    <source>
        <dbReference type="EMBL" id="MFD1238243.1"/>
    </source>
</evidence>
<name>A0ABW3VU61_9PSEU</name>